<keyword evidence="6" id="KW-1185">Reference proteome</keyword>
<comment type="caution">
    <text evidence="4">The sequence shown here is derived from an EMBL/GenBank/DDBJ whole genome shotgun (WGS) entry which is preliminary data.</text>
</comment>
<dbReference type="EMBL" id="CAMXCT030001891">
    <property type="protein sequence ID" value="CAL4781269.1"/>
    <property type="molecule type" value="Genomic_DNA"/>
</dbReference>
<dbReference type="Pfam" id="PF00397">
    <property type="entry name" value="WW"/>
    <property type="match status" value="1"/>
</dbReference>
<feature type="domain" description="WW" evidence="3">
    <location>
        <begin position="442"/>
        <end position="475"/>
    </location>
</feature>
<dbReference type="SUPFAM" id="SSF51045">
    <property type="entry name" value="WW domain"/>
    <property type="match status" value="1"/>
</dbReference>
<dbReference type="OrthoDB" id="422362at2759"/>
<dbReference type="EMBL" id="CAMXCT010001891">
    <property type="protein sequence ID" value="CAI3993957.1"/>
    <property type="molecule type" value="Genomic_DNA"/>
</dbReference>
<dbReference type="SMART" id="SM00456">
    <property type="entry name" value="WW"/>
    <property type="match status" value="1"/>
</dbReference>
<dbReference type="AlphaFoldDB" id="A0A9P1CMX9"/>
<evidence type="ECO:0000313" key="6">
    <source>
        <dbReference type="Proteomes" id="UP001152797"/>
    </source>
</evidence>
<keyword evidence="1" id="KW-0175">Coiled coil</keyword>
<dbReference type="CDD" id="cd00201">
    <property type="entry name" value="WW"/>
    <property type="match status" value="1"/>
</dbReference>
<reference evidence="5 6" key="2">
    <citation type="submission" date="2024-05" db="EMBL/GenBank/DDBJ databases">
        <authorList>
            <person name="Chen Y."/>
            <person name="Shah S."/>
            <person name="Dougan E. K."/>
            <person name="Thang M."/>
            <person name="Chan C."/>
        </authorList>
    </citation>
    <scope>NUCLEOTIDE SEQUENCE [LARGE SCALE GENOMIC DNA]</scope>
</reference>
<evidence type="ECO:0000256" key="1">
    <source>
        <dbReference type="SAM" id="Coils"/>
    </source>
</evidence>
<accession>A0A9P1CMX9</accession>
<feature type="region of interest" description="Disordered" evidence="2">
    <location>
        <begin position="371"/>
        <end position="481"/>
    </location>
</feature>
<dbReference type="EMBL" id="CAMXCT020001891">
    <property type="protein sequence ID" value="CAL1147332.1"/>
    <property type="molecule type" value="Genomic_DNA"/>
</dbReference>
<protein>
    <submittedName>
        <fullName evidence="5">Cysteine desulfurase IscS</fullName>
    </submittedName>
</protein>
<evidence type="ECO:0000256" key="2">
    <source>
        <dbReference type="SAM" id="MobiDB-lite"/>
    </source>
</evidence>
<feature type="compositionally biased region" description="Basic and acidic residues" evidence="2">
    <location>
        <begin position="376"/>
        <end position="389"/>
    </location>
</feature>
<feature type="coiled-coil region" evidence="1">
    <location>
        <begin position="17"/>
        <end position="51"/>
    </location>
</feature>
<sequence length="481" mass="54426">MDLTHCWQQVGDEDAYVATQEARIDALMRKFETLEGQLQQVVAEMKDEIQRIGNETNMVHDYASGLHYSIVENGGFLRNGLGLTHQQWVHLTTLERANMVAARVMGAVDYMRAIRQRYGTYGQADETDAIPMETEDTATTPSSAETITGLLDFLKIEHNRCLENMELWDANAIQGLILQFLEEMREASGSDLMRRCVSKVSEVFRDLHKKVTKAKELPQWQEVLNGQVRCLPCNKALDEQHLSTESHKTKLERWKQASELEAEGYRAPELPYLAWVPYEGTRALMCLLCRKSGRPNGTWVSDASAHCGTHSEPAGSKEHRKNLANYPPGHPWYEDNVTHARRTFHPEAVPEQNARVEHPGENIGKIGEIAAGGTETRSESPQEPDEQKGSKKRNKLDKEYRIEEESTDFPESPERRAQAESPSRQGAAAWLETKEPSEAIAPKLPPGWASAQDGEGNTYYYHRKERIPQWEFPEPDESSAG</sequence>
<proteinExistence type="predicted"/>
<evidence type="ECO:0000313" key="5">
    <source>
        <dbReference type="EMBL" id="CAL4781269.1"/>
    </source>
</evidence>
<reference evidence="4" key="1">
    <citation type="submission" date="2022-10" db="EMBL/GenBank/DDBJ databases">
        <authorList>
            <person name="Chen Y."/>
            <person name="Dougan E. K."/>
            <person name="Chan C."/>
            <person name="Rhodes N."/>
            <person name="Thang M."/>
        </authorList>
    </citation>
    <scope>NUCLEOTIDE SEQUENCE</scope>
</reference>
<organism evidence="4">
    <name type="scientific">Cladocopium goreaui</name>
    <dbReference type="NCBI Taxonomy" id="2562237"/>
    <lineage>
        <taxon>Eukaryota</taxon>
        <taxon>Sar</taxon>
        <taxon>Alveolata</taxon>
        <taxon>Dinophyceae</taxon>
        <taxon>Suessiales</taxon>
        <taxon>Symbiodiniaceae</taxon>
        <taxon>Cladocopium</taxon>
    </lineage>
</organism>
<dbReference type="PROSITE" id="PS50020">
    <property type="entry name" value="WW_DOMAIN_2"/>
    <property type="match status" value="1"/>
</dbReference>
<dbReference type="InterPro" id="IPR001202">
    <property type="entry name" value="WW_dom"/>
</dbReference>
<evidence type="ECO:0000313" key="4">
    <source>
        <dbReference type="EMBL" id="CAI3993957.1"/>
    </source>
</evidence>
<name>A0A9P1CMX9_9DINO</name>
<evidence type="ECO:0000259" key="3">
    <source>
        <dbReference type="PROSITE" id="PS50020"/>
    </source>
</evidence>
<dbReference type="Gene3D" id="2.20.70.10">
    <property type="match status" value="1"/>
</dbReference>
<gene>
    <name evidence="4" type="ORF">C1SCF055_LOCUS20649</name>
</gene>
<feature type="region of interest" description="Disordered" evidence="2">
    <location>
        <begin position="304"/>
        <end position="335"/>
    </location>
</feature>
<dbReference type="InterPro" id="IPR036020">
    <property type="entry name" value="WW_dom_sf"/>
</dbReference>
<dbReference type="Proteomes" id="UP001152797">
    <property type="component" value="Unassembled WGS sequence"/>
</dbReference>